<name>A0ABW1YFA4_9DEIO</name>
<evidence type="ECO:0000256" key="1">
    <source>
        <dbReference type="ARBA" id="ARBA00004442"/>
    </source>
</evidence>
<feature type="transmembrane region" description="Helical" evidence="3">
    <location>
        <begin position="12"/>
        <end position="36"/>
    </location>
</feature>
<accession>A0ABW1YFA4</accession>
<dbReference type="NCBIfam" id="TIGR02532">
    <property type="entry name" value="IV_pilin_GFxxxE"/>
    <property type="match status" value="1"/>
</dbReference>
<keyword evidence="2" id="KW-0998">Cell outer membrane</keyword>
<evidence type="ECO:0000313" key="5">
    <source>
        <dbReference type="Proteomes" id="UP001596297"/>
    </source>
</evidence>
<dbReference type="InterPro" id="IPR012902">
    <property type="entry name" value="N_methyl_site"/>
</dbReference>
<dbReference type="Proteomes" id="UP001596297">
    <property type="component" value="Unassembled WGS sequence"/>
</dbReference>
<keyword evidence="3" id="KW-0812">Transmembrane</keyword>
<reference evidence="5" key="1">
    <citation type="journal article" date="2019" name="Int. J. Syst. Evol. Microbiol.">
        <title>The Global Catalogue of Microorganisms (GCM) 10K type strain sequencing project: providing services to taxonomists for standard genome sequencing and annotation.</title>
        <authorList>
            <consortium name="The Broad Institute Genomics Platform"/>
            <consortium name="The Broad Institute Genome Sequencing Center for Infectious Disease"/>
            <person name="Wu L."/>
            <person name="Ma J."/>
        </authorList>
    </citation>
    <scope>NUCLEOTIDE SEQUENCE [LARGE SCALE GENOMIC DNA]</scope>
    <source>
        <strain evidence="5">CGMCC 1.15772</strain>
    </source>
</reference>
<evidence type="ECO:0000256" key="3">
    <source>
        <dbReference type="SAM" id="Phobius"/>
    </source>
</evidence>
<keyword evidence="3" id="KW-0472">Membrane</keyword>
<gene>
    <name evidence="4" type="ORF">ACFP81_08955</name>
</gene>
<comment type="caution">
    <text evidence="4">The sequence shown here is derived from an EMBL/GenBank/DDBJ whole genome shotgun (WGS) entry which is preliminary data.</text>
</comment>
<keyword evidence="5" id="KW-1185">Reference proteome</keyword>
<proteinExistence type="predicted"/>
<protein>
    <submittedName>
        <fullName evidence="4">Type II secretion system protein J</fullName>
    </submittedName>
</protein>
<sequence>MRNTGGFTIVEVLVAVAIFAIIVAILTSSLVGILGVNRQSQQGLAITSDVQRVAEAIKAAWTPEPVPKRLAISDRNAQLAASNSKALYRYSLSCVPDLALPAGAIVVITSLDKRGNAVAGTGTAAPALTKTCAALPTAAQVTAAAATAPAMKRVVVTGRTGNKMSTITLDLVRP</sequence>
<dbReference type="EMBL" id="JBHSWD010000001">
    <property type="protein sequence ID" value="MFC6592118.1"/>
    <property type="molecule type" value="Genomic_DNA"/>
</dbReference>
<evidence type="ECO:0000256" key="2">
    <source>
        <dbReference type="ARBA" id="ARBA00023237"/>
    </source>
</evidence>
<dbReference type="RefSeq" id="WP_380083132.1">
    <property type="nucleotide sequence ID" value="NZ_JBHSWD010000001.1"/>
</dbReference>
<evidence type="ECO:0000313" key="4">
    <source>
        <dbReference type="EMBL" id="MFC6592118.1"/>
    </source>
</evidence>
<dbReference type="Pfam" id="PF07963">
    <property type="entry name" value="N_methyl"/>
    <property type="match status" value="1"/>
</dbReference>
<comment type="subcellular location">
    <subcellularLocation>
        <location evidence="1">Cell outer membrane</location>
    </subcellularLocation>
</comment>
<keyword evidence="3" id="KW-1133">Transmembrane helix</keyword>
<organism evidence="4 5">
    <name type="scientific">Deinococcus lacus</name>
    <dbReference type="NCBI Taxonomy" id="392561"/>
    <lineage>
        <taxon>Bacteria</taxon>
        <taxon>Thermotogati</taxon>
        <taxon>Deinococcota</taxon>
        <taxon>Deinococci</taxon>
        <taxon>Deinococcales</taxon>
        <taxon>Deinococcaceae</taxon>
        <taxon>Deinococcus</taxon>
    </lineage>
</organism>